<evidence type="ECO:0008006" key="3">
    <source>
        <dbReference type="Google" id="ProtNLM"/>
    </source>
</evidence>
<organism evidence="1 2">
    <name type="scientific">Aspergillus pseudoustus</name>
    <dbReference type="NCBI Taxonomy" id="1810923"/>
    <lineage>
        <taxon>Eukaryota</taxon>
        <taxon>Fungi</taxon>
        <taxon>Dikarya</taxon>
        <taxon>Ascomycota</taxon>
        <taxon>Pezizomycotina</taxon>
        <taxon>Eurotiomycetes</taxon>
        <taxon>Eurotiomycetidae</taxon>
        <taxon>Eurotiales</taxon>
        <taxon>Aspergillaceae</taxon>
        <taxon>Aspergillus</taxon>
        <taxon>Aspergillus subgen. Nidulantes</taxon>
    </lineage>
</organism>
<dbReference type="EMBL" id="JBFXLU010000189">
    <property type="protein sequence ID" value="KAL2835944.1"/>
    <property type="molecule type" value="Genomic_DNA"/>
</dbReference>
<name>A0ABR4J7C2_9EURO</name>
<reference evidence="1 2" key="1">
    <citation type="submission" date="2024-07" db="EMBL/GenBank/DDBJ databases">
        <title>Section-level genome sequencing and comparative genomics of Aspergillus sections Usti and Cavernicolus.</title>
        <authorList>
            <consortium name="Lawrence Berkeley National Laboratory"/>
            <person name="Nybo J.L."/>
            <person name="Vesth T.C."/>
            <person name="Theobald S."/>
            <person name="Frisvad J.C."/>
            <person name="Larsen T.O."/>
            <person name="Kjaerboelling I."/>
            <person name="Rothschild-Mancinelli K."/>
            <person name="Lyhne E.K."/>
            <person name="Kogle M.E."/>
            <person name="Barry K."/>
            <person name="Clum A."/>
            <person name="Na H."/>
            <person name="Ledsgaard L."/>
            <person name="Lin J."/>
            <person name="Lipzen A."/>
            <person name="Kuo A."/>
            <person name="Riley R."/>
            <person name="Mondo S."/>
            <person name="Labutti K."/>
            <person name="Haridas S."/>
            <person name="Pangalinan J."/>
            <person name="Salamov A.A."/>
            <person name="Simmons B.A."/>
            <person name="Magnuson J.K."/>
            <person name="Chen J."/>
            <person name="Drula E."/>
            <person name="Henrissat B."/>
            <person name="Wiebenga A."/>
            <person name="Lubbers R.J."/>
            <person name="Gomes A.C."/>
            <person name="Makela M.R."/>
            <person name="Stajich J."/>
            <person name="Grigoriev I.V."/>
            <person name="Mortensen U.H."/>
            <person name="De Vries R.P."/>
            <person name="Baker S.E."/>
            <person name="Andersen M.R."/>
        </authorList>
    </citation>
    <scope>NUCLEOTIDE SEQUENCE [LARGE SCALE GENOMIC DNA]</scope>
    <source>
        <strain evidence="1 2">CBS 123904</strain>
    </source>
</reference>
<accession>A0ABR4J7C2</accession>
<evidence type="ECO:0000313" key="1">
    <source>
        <dbReference type="EMBL" id="KAL2835944.1"/>
    </source>
</evidence>
<evidence type="ECO:0000313" key="2">
    <source>
        <dbReference type="Proteomes" id="UP001610446"/>
    </source>
</evidence>
<comment type="caution">
    <text evidence="1">The sequence shown here is derived from an EMBL/GenBank/DDBJ whole genome shotgun (WGS) entry which is preliminary data.</text>
</comment>
<sequence>MSAQLLVHWVLQVLFHPSIHPSSMLLPRRLQFILFQTQAAANAVEYQSSLTESSSRPQISLILTRYLRKTDAAGRVLKGTHRPAAGILPPSYLRCMIDDAHPLEATWHCHYRHHSQHASTAHKQPPRAQLHIISEHLQQFHLQMRILKLKTDASLPGAWTPLSPVGFRGVSLVRGLSRILNTTEFALTRV</sequence>
<dbReference type="Proteomes" id="UP001610446">
    <property type="component" value="Unassembled WGS sequence"/>
</dbReference>
<gene>
    <name evidence="1" type="ORF">BJY01DRAFT_63428</name>
</gene>
<protein>
    <recommendedName>
        <fullName evidence="3">Secreted protein</fullName>
    </recommendedName>
</protein>
<proteinExistence type="predicted"/>
<keyword evidence="2" id="KW-1185">Reference proteome</keyword>